<dbReference type="SMART" id="SM00271">
    <property type="entry name" value="DnaJ"/>
    <property type="match status" value="1"/>
</dbReference>
<proteinExistence type="predicted"/>
<sequence>MGKSYFTILGVAADASAEEIRSAYRRLAKAYHPDHFSGGSEPFREIQEAYAVLGDSAKRQAYRHRLAAQQRNLRPEPPRQAAYRTYAQRPGTPEPLIPTRPSGPVGPAPIRGARRTDPSLDALLGWLFGFPFGPGRF</sequence>
<accession>A0AA41R380</accession>
<gene>
    <name evidence="4" type="ORF">MRX98_05045</name>
</gene>
<feature type="region of interest" description="Disordered" evidence="2">
    <location>
        <begin position="86"/>
        <end position="114"/>
    </location>
</feature>
<protein>
    <submittedName>
        <fullName evidence="4">J domain-containing protein</fullName>
    </submittedName>
</protein>
<dbReference type="GO" id="GO:0051087">
    <property type="term" value="F:protein-folding chaperone binding"/>
    <property type="evidence" value="ECO:0007669"/>
    <property type="project" value="TreeGrafter"/>
</dbReference>
<name>A0AA41R380_9BACT</name>
<reference evidence="4" key="1">
    <citation type="submission" date="2022-04" db="EMBL/GenBank/DDBJ databases">
        <title>Desulfatitalea alkaliphila sp. nov., a novel anaerobic sulfate-reducing bacterium isolated from terrestrial mud volcano, Taman Peninsula, Russia.</title>
        <authorList>
            <person name="Khomyakova M.A."/>
            <person name="Merkel A.Y."/>
            <person name="Slobodkin A.I."/>
        </authorList>
    </citation>
    <scope>NUCLEOTIDE SEQUENCE</scope>
    <source>
        <strain evidence="4">M08but</strain>
    </source>
</reference>
<evidence type="ECO:0000313" key="5">
    <source>
        <dbReference type="Proteomes" id="UP001165427"/>
    </source>
</evidence>
<dbReference type="PROSITE" id="PS00636">
    <property type="entry name" value="DNAJ_1"/>
    <property type="match status" value="1"/>
</dbReference>
<keyword evidence="5" id="KW-1185">Reference proteome</keyword>
<dbReference type="RefSeq" id="WP_246903615.1">
    <property type="nucleotide sequence ID" value="NZ_JALJRB010000004.1"/>
</dbReference>
<dbReference type="InterPro" id="IPR051948">
    <property type="entry name" value="Hsp70_co-chaperone_J-domain"/>
</dbReference>
<dbReference type="AlphaFoldDB" id="A0AA41R380"/>
<keyword evidence="1" id="KW-0143">Chaperone</keyword>
<evidence type="ECO:0000256" key="2">
    <source>
        <dbReference type="SAM" id="MobiDB-lite"/>
    </source>
</evidence>
<dbReference type="InterPro" id="IPR001623">
    <property type="entry name" value="DnaJ_domain"/>
</dbReference>
<evidence type="ECO:0000259" key="3">
    <source>
        <dbReference type="PROSITE" id="PS50076"/>
    </source>
</evidence>
<dbReference type="InterPro" id="IPR036869">
    <property type="entry name" value="J_dom_sf"/>
</dbReference>
<organism evidence="4 5">
    <name type="scientific">Desulfatitalea alkaliphila</name>
    <dbReference type="NCBI Taxonomy" id="2929485"/>
    <lineage>
        <taxon>Bacteria</taxon>
        <taxon>Pseudomonadati</taxon>
        <taxon>Thermodesulfobacteriota</taxon>
        <taxon>Desulfobacteria</taxon>
        <taxon>Desulfobacterales</taxon>
        <taxon>Desulfosarcinaceae</taxon>
        <taxon>Desulfatitalea</taxon>
    </lineage>
</organism>
<dbReference type="PANTHER" id="PTHR44360">
    <property type="entry name" value="DNAJ HOMOLOG SUBFAMILY B MEMBER 9"/>
    <property type="match status" value="1"/>
</dbReference>
<dbReference type="GO" id="GO:0051787">
    <property type="term" value="F:misfolded protein binding"/>
    <property type="evidence" value="ECO:0007669"/>
    <property type="project" value="TreeGrafter"/>
</dbReference>
<dbReference type="Gene3D" id="1.10.287.110">
    <property type="entry name" value="DnaJ domain"/>
    <property type="match status" value="1"/>
</dbReference>
<dbReference type="CDD" id="cd06257">
    <property type="entry name" value="DnaJ"/>
    <property type="match status" value="1"/>
</dbReference>
<evidence type="ECO:0000256" key="1">
    <source>
        <dbReference type="ARBA" id="ARBA00023186"/>
    </source>
</evidence>
<feature type="domain" description="J" evidence="3">
    <location>
        <begin position="4"/>
        <end position="66"/>
    </location>
</feature>
<dbReference type="Proteomes" id="UP001165427">
    <property type="component" value="Unassembled WGS sequence"/>
</dbReference>
<comment type="caution">
    <text evidence="4">The sequence shown here is derived from an EMBL/GenBank/DDBJ whole genome shotgun (WGS) entry which is preliminary data.</text>
</comment>
<dbReference type="GO" id="GO:0036503">
    <property type="term" value="P:ERAD pathway"/>
    <property type="evidence" value="ECO:0007669"/>
    <property type="project" value="TreeGrafter"/>
</dbReference>
<dbReference type="EMBL" id="JALJRB010000004">
    <property type="protein sequence ID" value="MCJ8499931.1"/>
    <property type="molecule type" value="Genomic_DNA"/>
</dbReference>
<dbReference type="PROSITE" id="PS50076">
    <property type="entry name" value="DNAJ_2"/>
    <property type="match status" value="1"/>
</dbReference>
<evidence type="ECO:0000313" key="4">
    <source>
        <dbReference type="EMBL" id="MCJ8499931.1"/>
    </source>
</evidence>
<dbReference type="InterPro" id="IPR018253">
    <property type="entry name" value="DnaJ_domain_CS"/>
</dbReference>
<dbReference type="SUPFAM" id="SSF46565">
    <property type="entry name" value="Chaperone J-domain"/>
    <property type="match status" value="1"/>
</dbReference>
<dbReference type="PANTHER" id="PTHR44360:SF1">
    <property type="entry name" value="DNAJ HOMOLOG SUBFAMILY B MEMBER 9"/>
    <property type="match status" value="1"/>
</dbReference>
<dbReference type="Pfam" id="PF00226">
    <property type="entry name" value="DnaJ"/>
    <property type="match status" value="1"/>
</dbReference>
<dbReference type="PRINTS" id="PR00625">
    <property type="entry name" value="JDOMAIN"/>
</dbReference>